<keyword evidence="3" id="KW-1185">Reference proteome</keyword>
<organism evidence="2 3">
    <name type="scientific">Nephila pilipes</name>
    <name type="common">Giant wood spider</name>
    <name type="synonym">Nephila maculata</name>
    <dbReference type="NCBI Taxonomy" id="299642"/>
    <lineage>
        <taxon>Eukaryota</taxon>
        <taxon>Metazoa</taxon>
        <taxon>Ecdysozoa</taxon>
        <taxon>Arthropoda</taxon>
        <taxon>Chelicerata</taxon>
        <taxon>Arachnida</taxon>
        <taxon>Araneae</taxon>
        <taxon>Araneomorphae</taxon>
        <taxon>Entelegynae</taxon>
        <taxon>Araneoidea</taxon>
        <taxon>Nephilidae</taxon>
        <taxon>Nephila</taxon>
    </lineage>
</organism>
<protein>
    <submittedName>
        <fullName evidence="2">Uncharacterized protein</fullName>
    </submittedName>
</protein>
<feature type="compositionally biased region" description="Basic and acidic residues" evidence="1">
    <location>
        <begin position="67"/>
        <end position="90"/>
    </location>
</feature>
<comment type="caution">
    <text evidence="2">The sequence shown here is derived from an EMBL/GenBank/DDBJ whole genome shotgun (WGS) entry which is preliminary data.</text>
</comment>
<dbReference type="Proteomes" id="UP000887013">
    <property type="component" value="Unassembled WGS sequence"/>
</dbReference>
<proteinExistence type="predicted"/>
<dbReference type="EMBL" id="BMAW01049324">
    <property type="protein sequence ID" value="GFS70117.1"/>
    <property type="molecule type" value="Genomic_DNA"/>
</dbReference>
<dbReference type="AlphaFoldDB" id="A0A8X6T2P5"/>
<sequence>MATDYKTKWLSFRIRNTPSKRILTERKSHFPKERALQASVIHDMEEASTYCTMYRKHTLSSSRSQLAKHDKEEEGHHKVNENDTKSESESHPVSAKYSVDKRASFCDVDESNTAS</sequence>
<reference evidence="2" key="1">
    <citation type="submission" date="2020-08" db="EMBL/GenBank/DDBJ databases">
        <title>Multicomponent nature underlies the extraordinary mechanical properties of spider dragline silk.</title>
        <authorList>
            <person name="Kono N."/>
            <person name="Nakamura H."/>
            <person name="Mori M."/>
            <person name="Yoshida Y."/>
            <person name="Ohtoshi R."/>
            <person name="Malay A.D."/>
            <person name="Moran D.A.P."/>
            <person name="Tomita M."/>
            <person name="Numata K."/>
            <person name="Arakawa K."/>
        </authorList>
    </citation>
    <scope>NUCLEOTIDE SEQUENCE</scope>
</reference>
<evidence type="ECO:0000256" key="1">
    <source>
        <dbReference type="SAM" id="MobiDB-lite"/>
    </source>
</evidence>
<name>A0A8X6T2P5_NEPPI</name>
<feature type="region of interest" description="Disordered" evidence="1">
    <location>
        <begin position="61"/>
        <end position="96"/>
    </location>
</feature>
<accession>A0A8X6T2P5</accession>
<evidence type="ECO:0000313" key="2">
    <source>
        <dbReference type="EMBL" id="GFS70117.1"/>
    </source>
</evidence>
<gene>
    <name evidence="2" type="ORF">NPIL_337231</name>
</gene>
<evidence type="ECO:0000313" key="3">
    <source>
        <dbReference type="Proteomes" id="UP000887013"/>
    </source>
</evidence>